<evidence type="ECO:0000259" key="1">
    <source>
        <dbReference type="Pfam" id="PF18962"/>
    </source>
</evidence>
<keyword evidence="3" id="KW-1185">Reference proteome</keyword>
<dbReference type="OrthoDB" id="9813435at2"/>
<organism evidence="2 3">
    <name type="scientific">Dyadobacter frigoris</name>
    <dbReference type="NCBI Taxonomy" id="2576211"/>
    <lineage>
        <taxon>Bacteria</taxon>
        <taxon>Pseudomonadati</taxon>
        <taxon>Bacteroidota</taxon>
        <taxon>Cytophagia</taxon>
        <taxon>Cytophagales</taxon>
        <taxon>Spirosomataceae</taxon>
        <taxon>Dyadobacter</taxon>
    </lineage>
</organism>
<reference evidence="2 3" key="1">
    <citation type="submission" date="2019-05" db="EMBL/GenBank/DDBJ databases">
        <title>Dyadobacter AR-3-8 sp. nov., isolated from arctic soil.</title>
        <authorList>
            <person name="Chaudhary D.K."/>
        </authorList>
    </citation>
    <scope>NUCLEOTIDE SEQUENCE [LARGE SCALE GENOMIC DNA]</scope>
    <source>
        <strain evidence="2 3">AR-3-8</strain>
    </source>
</reference>
<dbReference type="AlphaFoldDB" id="A0A4U6CU41"/>
<sequence length="262" mass="28184">MQNNAADCYFHCAYEWSASSGWNLNNGTITGNPVRGANSVIFPSGLTNGNVGTLTVTALYTECAGFTNTSSSAPLFYGTPILSNPQVNGGTNQSFNVIPGGWANLSVAGQGVGSYSWTIEGGSGSLSPNGSSCQVSFSSFVRVVVTPTNRCGQGTNYRQTFYLSTTSAGGFYRIYPNPSKDVLSIEFENVEAAGYLFESATLLDEKDNVIRQTGVQRGKDGANNYFKTQNNIKWDIKDVSRGVYFVHLKMGDEITKSKIILE</sequence>
<dbReference type="EMBL" id="SZVO01000016">
    <property type="protein sequence ID" value="TKT88122.1"/>
    <property type="molecule type" value="Genomic_DNA"/>
</dbReference>
<dbReference type="Pfam" id="PF18962">
    <property type="entry name" value="Por_Secre_tail"/>
    <property type="match status" value="1"/>
</dbReference>
<proteinExistence type="predicted"/>
<accession>A0A4U6CU41</accession>
<name>A0A4U6CU41_9BACT</name>
<dbReference type="InterPro" id="IPR026444">
    <property type="entry name" value="Secre_tail"/>
</dbReference>
<dbReference type="RefSeq" id="WP_137343236.1">
    <property type="nucleotide sequence ID" value="NZ_BSQH01000008.1"/>
</dbReference>
<dbReference type="Proteomes" id="UP000304900">
    <property type="component" value="Unassembled WGS sequence"/>
</dbReference>
<comment type="caution">
    <text evidence="2">The sequence shown here is derived from an EMBL/GenBank/DDBJ whole genome shotgun (WGS) entry which is preliminary data.</text>
</comment>
<protein>
    <submittedName>
        <fullName evidence="2">T9SS type A sorting domain-containing protein</fullName>
    </submittedName>
</protein>
<feature type="domain" description="Secretion system C-terminal sorting" evidence="1">
    <location>
        <begin position="174"/>
        <end position="260"/>
    </location>
</feature>
<gene>
    <name evidence="2" type="ORF">FDK13_27495</name>
</gene>
<evidence type="ECO:0000313" key="2">
    <source>
        <dbReference type="EMBL" id="TKT88122.1"/>
    </source>
</evidence>
<evidence type="ECO:0000313" key="3">
    <source>
        <dbReference type="Proteomes" id="UP000304900"/>
    </source>
</evidence>